<accession>A0A1K0FZ36</accession>
<reference evidence="3" key="1">
    <citation type="submission" date="2016-04" db="EMBL/GenBank/DDBJ databases">
        <authorList>
            <person name="Guldener U."/>
            <person name="Guldener U."/>
        </authorList>
    </citation>
    <scope>NUCLEOTIDE SEQUENCE [LARGE SCALE GENOMIC DNA]</scope>
    <source>
        <strain evidence="3">UB2112</strain>
    </source>
</reference>
<feature type="compositionally biased region" description="Basic residues" evidence="1">
    <location>
        <begin position="27"/>
        <end position="44"/>
    </location>
</feature>
<dbReference type="Proteomes" id="UP000179920">
    <property type="component" value="Chromosome III"/>
</dbReference>
<organism evidence="2 3">
    <name type="scientific">Ustilago bromivora</name>
    <dbReference type="NCBI Taxonomy" id="307758"/>
    <lineage>
        <taxon>Eukaryota</taxon>
        <taxon>Fungi</taxon>
        <taxon>Dikarya</taxon>
        <taxon>Basidiomycota</taxon>
        <taxon>Ustilaginomycotina</taxon>
        <taxon>Ustilaginomycetes</taxon>
        <taxon>Ustilaginales</taxon>
        <taxon>Ustilaginaceae</taxon>
        <taxon>Ustilago</taxon>
    </lineage>
</organism>
<feature type="compositionally biased region" description="Basic residues" evidence="1">
    <location>
        <begin position="52"/>
        <end position="63"/>
    </location>
</feature>
<evidence type="ECO:0000313" key="3">
    <source>
        <dbReference type="Proteomes" id="UP000179920"/>
    </source>
</evidence>
<name>A0A1K0FZ36_9BASI</name>
<protein>
    <submittedName>
        <fullName evidence="2">Uncharacterized protein</fullName>
    </submittedName>
</protein>
<dbReference type="AlphaFoldDB" id="A0A1K0FZ36"/>
<gene>
    <name evidence="2" type="ORF">UBRO_20512</name>
</gene>
<dbReference type="EMBL" id="LT558119">
    <property type="protein sequence ID" value="SAM76134.1"/>
    <property type="molecule type" value="Genomic_DNA"/>
</dbReference>
<sequence>MDREQDNGVITRSGIHRIGIRLGERSHHLKGRRTVSRRTAHRSRGGGAVSKRSTHSSRRRGARRQGVTHCSRRRGAVTKSSVTLLRGSRSGVAGDTVQTHKYSHFTIAYKWILIHSTKSSMADFYEKCDNSPLH</sequence>
<evidence type="ECO:0000313" key="2">
    <source>
        <dbReference type="EMBL" id="SAM76134.1"/>
    </source>
</evidence>
<evidence type="ECO:0000256" key="1">
    <source>
        <dbReference type="SAM" id="MobiDB-lite"/>
    </source>
</evidence>
<feature type="region of interest" description="Disordered" evidence="1">
    <location>
        <begin position="23"/>
        <end position="81"/>
    </location>
</feature>
<proteinExistence type="predicted"/>